<organism evidence="2 3">
    <name type="scientific">Longivirga aurantiaca</name>
    <dbReference type="NCBI Taxonomy" id="1837743"/>
    <lineage>
        <taxon>Bacteria</taxon>
        <taxon>Bacillati</taxon>
        <taxon>Actinomycetota</taxon>
        <taxon>Actinomycetes</taxon>
        <taxon>Sporichthyales</taxon>
        <taxon>Sporichthyaceae</taxon>
        <taxon>Longivirga</taxon>
    </lineage>
</organism>
<feature type="transmembrane region" description="Helical" evidence="1">
    <location>
        <begin position="7"/>
        <end position="29"/>
    </location>
</feature>
<protein>
    <submittedName>
        <fullName evidence="2">Uncharacterized protein</fullName>
    </submittedName>
</protein>
<keyword evidence="1" id="KW-0812">Transmembrane</keyword>
<evidence type="ECO:0000313" key="3">
    <source>
        <dbReference type="Proteomes" id="UP001596138"/>
    </source>
</evidence>
<keyword evidence="3" id="KW-1185">Reference proteome</keyword>
<evidence type="ECO:0000313" key="2">
    <source>
        <dbReference type="EMBL" id="MFC6236506.1"/>
    </source>
</evidence>
<feature type="transmembrane region" description="Helical" evidence="1">
    <location>
        <begin position="35"/>
        <end position="57"/>
    </location>
</feature>
<dbReference type="Proteomes" id="UP001596138">
    <property type="component" value="Unassembled WGS sequence"/>
</dbReference>
<keyword evidence="1" id="KW-0472">Membrane</keyword>
<accession>A0ABW1SW58</accession>
<sequence>MAKNSSTGAGAGGGAVYGLGLIGAAVWYWQQADGFGGHIVGLLKALVWPAFVVYDLLAHIS</sequence>
<keyword evidence="1" id="KW-1133">Transmembrane helix</keyword>
<proteinExistence type="predicted"/>
<comment type="caution">
    <text evidence="2">The sequence shown here is derived from an EMBL/GenBank/DDBJ whole genome shotgun (WGS) entry which is preliminary data.</text>
</comment>
<name>A0ABW1SW58_9ACTN</name>
<dbReference type="EMBL" id="JBHSTI010000002">
    <property type="protein sequence ID" value="MFC6236506.1"/>
    <property type="molecule type" value="Genomic_DNA"/>
</dbReference>
<reference evidence="3" key="1">
    <citation type="journal article" date="2019" name="Int. J. Syst. Evol. Microbiol.">
        <title>The Global Catalogue of Microorganisms (GCM) 10K type strain sequencing project: providing services to taxonomists for standard genome sequencing and annotation.</title>
        <authorList>
            <consortium name="The Broad Institute Genomics Platform"/>
            <consortium name="The Broad Institute Genome Sequencing Center for Infectious Disease"/>
            <person name="Wu L."/>
            <person name="Ma J."/>
        </authorList>
    </citation>
    <scope>NUCLEOTIDE SEQUENCE [LARGE SCALE GENOMIC DNA]</scope>
    <source>
        <strain evidence="3">CGMCC 4.7317</strain>
    </source>
</reference>
<evidence type="ECO:0000256" key="1">
    <source>
        <dbReference type="SAM" id="Phobius"/>
    </source>
</evidence>
<dbReference type="RefSeq" id="WP_386763551.1">
    <property type="nucleotide sequence ID" value="NZ_JBHSTI010000002.1"/>
</dbReference>
<gene>
    <name evidence="2" type="ORF">ACFQGU_01350</name>
</gene>